<keyword evidence="3" id="KW-1185">Reference proteome</keyword>
<protein>
    <submittedName>
        <fullName evidence="2">Uncharacterized protein</fullName>
    </submittedName>
</protein>
<dbReference type="Gene3D" id="1.10.375.10">
    <property type="entry name" value="Human Immunodeficiency Virus Type 1 Capsid Protein"/>
    <property type="match status" value="1"/>
</dbReference>
<feature type="compositionally biased region" description="Pro residues" evidence="1">
    <location>
        <begin position="118"/>
        <end position="131"/>
    </location>
</feature>
<dbReference type="Proteomes" id="UP000796761">
    <property type="component" value="Unassembled WGS sequence"/>
</dbReference>
<comment type="caution">
    <text evidence="2">The sequence shown here is derived from an EMBL/GenBank/DDBJ whole genome shotgun (WGS) entry which is preliminary data.</text>
</comment>
<reference evidence="2" key="1">
    <citation type="submission" date="2019-04" db="EMBL/GenBank/DDBJ databases">
        <title>Genome assembly of Zosterops borbonicus 15179.</title>
        <authorList>
            <person name="Leroy T."/>
            <person name="Anselmetti Y."/>
            <person name="Tilak M.-K."/>
            <person name="Nabholz B."/>
        </authorList>
    </citation>
    <scope>NUCLEOTIDE SEQUENCE</scope>
    <source>
        <strain evidence="2">HGM_15179</strain>
        <tissue evidence="2">Muscle</tissue>
    </source>
</reference>
<evidence type="ECO:0000256" key="1">
    <source>
        <dbReference type="SAM" id="MobiDB-lite"/>
    </source>
</evidence>
<dbReference type="InterPro" id="IPR008919">
    <property type="entry name" value="Retrov_capsid_N"/>
</dbReference>
<dbReference type="AlphaFoldDB" id="A0A8K1FYH6"/>
<evidence type="ECO:0000313" key="2">
    <source>
        <dbReference type="EMBL" id="TRZ08530.1"/>
    </source>
</evidence>
<organism evidence="2 3">
    <name type="scientific">Zosterops borbonicus</name>
    <dbReference type="NCBI Taxonomy" id="364589"/>
    <lineage>
        <taxon>Eukaryota</taxon>
        <taxon>Metazoa</taxon>
        <taxon>Chordata</taxon>
        <taxon>Craniata</taxon>
        <taxon>Vertebrata</taxon>
        <taxon>Euteleostomi</taxon>
        <taxon>Archelosauria</taxon>
        <taxon>Archosauria</taxon>
        <taxon>Dinosauria</taxon>
        <taxon>Saurischia</taxon>
        <taxon>Theropoda</taxon>
        <taxon>Coelurosauria</taxon>
        <taxon>Aves</taxon>
        <taxon>Neognathae</taxon>
        <taxon>Neoaves</taxon>
        <taxon>Telluraves</taxon>
        <taxon>Australaves</taxon>
        <taxon>Passeriformes</taxon>
        <taxon>Sylvioidea</taxon>
        <taxon>Zosteropidae</taxon>
        <taxon>Zosterops</taxon>
    </lineage>
</organism>
<dbReference type="EMBL" id="SWJQ01001324">
    <property type="protein sequence ID" value="TRZ08530.1"/>
    <property type="molecule type" value="Genomic_DNA"/>
</dbReference>
<dbReference type="SUPFAM" id="SSF47943">
    <property type="entry name" value="Retrovirus capsid protein, N-terminal core domain"/>
    <property type="match status" value="1"/>
</dbReference>
<gene>
    <name evidence="2" type="ORF">HGM15179_018577</name>
</gene>
<dbReference type="Pfam" id="PF00607">
    <property type="entry name" value="Gag_p24"/>
    <property type="match status" value="1"/>
</dbReference>
<dbReference type="Gene3D" id="1.10.150.490">
    <property type="entry name" value="Retroviral GAG p10 protein"/>
    <property type="match status" value="1"/>
</dbReference>
<evidence type="ECO:0000313" key="3">
    <source>
        <dbReference type="Proteomes" id="UP000796761"/>
    </source>
</evidence>
<dbReference type="OrthoDB" id="10692295at2759"/>
<sequence>MGSGASQEQKDVAEMLEWILQKHSRKVESTYLNRLFFWAKDCDTTLDTANIFDLQTWDALGDVLWDRVGQGGRALVELLCSRQTVCSSPMVHVTPRDRKKKDTHGTATAVLDLQAPVPSEPTPALPAPTTPAPSSLLLQETQDFDCKSHGTVGGELEGGPWSPDPLAPGREPDIFPPDWWAVVKKQAAVEGDAYFLHVFPVIYQPHQLPRWESLPYGVRKEMRCSAMDNGISAPFTTSLLETVVNSYNLAPQD</sequence>
<dbReference type="GO" id="GO:0016032">
    <property type="term" value="P:viral process"/>
    <property type="evidence" value="ECO:0007669"/>
    <property type="project" value="InterPro"/>
</dbReference>
<dbReference type="InterPro" id="IPR038124">
    <property type="entry name" value="B_retro_matrix_sf"/>
</dbReference>
<accession>A0A8K1FYH6</accession>
<name>A0A8K1FYH6_9PASS</name>
<feature type="region of interest" description="Disordered" evidence="1">
    <location>
        <begin position="112"/>
        <end position="131"/>
    </location>
</feature>
<proteinExistence type="predicted"/>